<evidence type="ECO:0000256" key="6">
    <source>
        <dbReference type="ARBA" id="ARBA00034115"/>
    </source>
</evidence>
<gene>
    <name evidence="12" type="ORF">P174DRAFT_150030</name>
</gene>
<dbReference type="InterPro" id="IPR022653">
    <property type="entry name" value="De-COase2_pyr-phos_BS"/>
</dbReference>
<dbReference type="AlphaFoldDB" id="A0A2I1CEB3"/>
<evidence type="ECO:0000256" key="7">
    <source>
        <dbReference type="ARBA" id="ARBA00034138"/>
    </source>
</evidence>
<dbReference type="SUPFAM" id="SSF50621">
    <property type="entry name" value="Alanine racemase C-terminal domain-like"/>
    <property type="match status" value="1"/>
</dbReference>
<protein>
    <recommendedName>
        <fullName evidence="7">ornithine decarboxylase</fullName>
        <ecNumber evidence="7">4.1.1.17</ecNumber>
    </recommendedName>
</protein>
<dbReference type="InterPro" id="IPR029066">
    <property type="entry name" value="PLP-binding_barrel"/>
</dbReference>
<dbReference type="STRING" id="1392255.A0A2I1CEB3"/>
<sequence>MNGGSACTAIRKVTIANDHGTPVHQFCARPHCEVMDSTERLIDLAIQTRLLSLSSRGWGIADEPFFVADLGQVIRQHRRWRVNLPDVHPFFAVKCNPDPNLLKLLADLGTGFDCASIEELRTVLSLGVDPGRIIFANPCKSASSLVFAARTGVTRTTFDNLDELDSIRTFLPNAQLVLRIFASDSDALINLGEKFGATVETSLPLLQRARQLGLDVCGVSFHVGTGAFNTSAYVNAIRHAKIVFGYGKSLGFDMSLLDIGGGFQDCNLEDIACSLRPILKEEFPSGVRLIAEPGRYYARSAYTLVCKILSRRRHIGTDDHDKPDMLYQNDGVYGSFMNVLIEKETVRPSLVAYTWPFHSHDNDTRRKLQEHRYTIWGPTCDSVDCVAKDVPMNSEIRIGDWLKYKNMGAYTTATATRFNGFSNQHDVIYINTESMDYQVMHWKALANLHQDHLRTFTISV</sequence>
<feature type="domain" description="Orn/DAP/Arg decarboxylase 2 N-terminal" evidence="11">
    <location>
        <begin position="70"/>
        <end position="298"/>
    </location>
</feature>
<comment type="similarity">
    <text evidence="2">Belongs to the Orn/Lys/Arg decarboxylase class-II family.</text>
</comment>
<dbReference type="SUPFAM" id="SSF51419">
    <property type="entry name" value="PLP-binding barrel"/>
    <property type="match status" value="1"/>
</dbReference>
<evidence type="ECO:0000256" key="1">
    <source>
        <dbReference type="ARBA" id="ARBA00001933"/>
    </source>
</evidence>
<evidence type="ECO:0000313" key="13">
    <source>
        <dbReference type="Proteomes" id="UP000234474"/>
    </source>
</evidence>
<dbReference type="Gene3D" id="3.20.20.10">
    <property type="entry name" value="Alanine racemase"/>
    <property type="match status" value="1"/>
</dbReference>
<dbReference type="Gene3D" id="2.40.37.10">
    <property type="entry name" value="Lyase, Ornithine Decarboxylase, Chain A, domain 1"/>
    <property type="match status" value="1"/>
</dbReference>
<name>A0A2I1CEB3_ASPN1</name>
<dbReference type="GO" id="GO:0033387">
    <property type="term" value="P:putrescine biosynthetic process from arginine, via ornithine"/>
    <property type="evidence" value="ECO:0007669"/>
    <property type="project" value="TreeGrafter"/>
</dbReference>
<comment type="catalytic activity">
    <reaction evidence="9">
        <text>L-ornithine + H(+) = putrescine + CO2</text>
        <dbReference type="Rhea" id="RHEA:22964"/>
        <dbReference type="ChEBI" id="CHEBI:15378"/>
        <dbReference type="ChEBI" id="CHEBI:16526"/>
        <dbReference type="ChEBI" id="CHEBI:46911"/>
        <dbReference type="ChEBI" id="CHEBI:326268"/>
        <dbReference type="EC" id="4.1.1.17"/>
    </reaction>
</comment>
<evidence type="ECO:0000256" key="4">
    <source>
        <dbReference type="ARBA" id="ARBA00022898"/>
    </source>
</evidence>
<keyword evidence="3" id="KW-0210">Decarboxylase</keyword>
<dbReference type="InterPro" id="IPR009006">
    <property type="entry name" value="Ala_racemase/Decarboxylase_C"/>
</dbReference>
<organism evidence="12 13">
    <name type="scientific">Aspergillus novofumigatus (strain IBT 16806)</name>
    <dbReference type="NCBI Taxonomy" id="1392255"/>
    <lineage>
        <taxon>Eukaryota</taxon>
        <taxon>Fungi</taxon>
        <taxon>Dikarya</taxon>
        <taxon>Ascomycota</taxon>
        <taxon>Pezizomycotina</taxon>
        <taxon>Eurotiomycetes</taxon>
        <taxon>Eurotiomycetidae</taxon>
        <taxon>Eurotiales</taxon>
        <taxon>Aspergillaceae</taxon>
        <taxon>Aspergillus</taxon>
        <taxon>Aspergillus subgen. Fumigati</taxon>
    </lineage>
</organism>
<dbReference type="RefSeq" id="XP_024684564.1">
    <property type="nucleotide sequence ID" value="XM_024821160.1"/>
</dbReference>
<dbReference type="InterPro" id="IPR000183">
    <property type="entry name" value="Orn/DAP/Arg_de-COase"/>
</dbReference>
<accession>A0A2I1CEB3</accession>
<dbReference type="PROSITE" id="PS00878">
    <property type="entry name" value="ODR_DC_2_1"/>
    <property type="match status" value="1"/>
</dbReference>
<dbReference type="FunFam" id="3.20.20.10:FF:000005">
    <property type="entry name" value="Ornithine decarboxylase"/>
    <property type="match status" value="1"/>
</dbReference>
<dbReference type="InterPro" id="IPR022644">
    <property type="entry name" value="De-COase2_N"/>
</dbReference>
<evidence type="ECO:0000256" key="2">
    <source>
        <dbReference type="ARBA" id="ARBA00008872"/>
    </source>
</evidence>
<evidence type="ECO:0000256" key="5">
    <source>
        <dbReference type="ARBA" id="ARBA00023239"/>
    </source>
</evidence>
<comment type="subunit">
    <text evidence="8">Homodimer. Only the dimer is catalytically active, as the active sites are constructed of residues from both monomers.</text>
</comment>
<dbReference type="Pfam" id="PF02784">
    <property type="entry name" value="Orn_Arg_deC_N"/>
    <property type="match status" value="1"/>
</dbReference>
<dbReference type="InterPro" id="IPR002433">
    <property type="entry name" value="Orn_de-COase"/>
</dbReference>
<dbReference type="PRINTS" id="PR01182">
    <property type="entry name" value="ORNDCRBXLASE"/>
</dbReference>
<dbReference type="GeneID" id="36528486"/>
<proteinExistence type="inferred from homology"/>
<keyword evidence="13" id="KW-1185">Reference proteome</keyword>
<comment type="caution">
    <text evidence="12">The sequence shown here is derived from an EMBL/GenBank/DDBJ whole genome shotgun (WGS) entry which is preliminary data.</text>
</comment>
<dbReference type="Proteomes" id="UP000234474">
    <property type="component" value="Unassembled WGS sequence"/>
</dbReference>
<feature type="active site" description="Proton donor" evidence="10">
    <location>
        <position position="380"/>
    </location>
</feature>
<keyword evidence="4 10" id="KW-0663">Pyridoxal phosphate</keyword>
<dbReference type="CDD" id="cd00622">
    <property type="entry name" value="PLPDE_III_ODC"/>
    <property type="match status" value="1"/>
</dbReference>
<dbReference type="PRINTS" id="PR01179">
    <property type="entry name" value="ODADCRBXLASE"/>
</dbReference>
<evidence type="ECO:0000256" key="9">
    <source>
        <dbReference type="ARBA" id="ARBA00049127"/>
    </source>
</evidence>
<keyword evidence="5" id="KW-0456">Lyase</keyword>
<dbReference type="OMA" id="SFDCASQ"/>
<dbReference type="EC" id="4.1.1.17" evidence="7"/>
<reference evidence="13" key="1">
    <citation type="journal article" date="2018" name="Proc. Natl. Acad. Sci. U.S.A.">
        <title>Linking secondary metabolites to gene clusters through genome sequencing of six diverse Aspergillus species.</title>
        <authorList>
            <person name="Kaerboelling I."/>
            <person name="Vesth T.C."/>
            <person name="Frisvad J.C."/>
            <person name="Nybo J.L."/>
            <person name="Theobald S."/>
            <person name="Kuo A."/>
            <person name="Bowyer P."/>
            <person name="Matsuda Y."/>
            <person name="Mondo S."/>
            <person name="Lyhne E.K."/>
            <person name="Kogle M.E."/>
            <person name="Clum A."/>
            <person name="Lipzen A."/>
            <person name="Salamov A."/>
            <person name="Ngan C.Y."/>
            <person name="Daum C."/>
            <person name="Chiniquy J."/>
            <person name="Barry K."/>
            <person name="LaButti K."/>
            <person name="Haridas S."/>
            <person name="Simmons B.A."/>
            <person name="Magnuson J.K."/>
            <person name="Mortensen U.H."/>
            <person name="Larsen T.O."/>
            <person name="Grigoriev I.V."/>
            <person name="Baker S.E."/>
            <person name="Andersen M.R."/>
        </authorList>
    </citation>
    <scope>NUCLEOTIDE SEQUENCE [LARGE SCALE GENOMIC DNA]</scope>
    <source>
        <strain evidence="13">IBT 16806</strain>
    </source>
</reference>
<dbReference type="OrthoDB" id="5034579at2759"/>
<evidence type="ECO:0000256" key="3">
    <source>
        <dbReference type="ARBA" id="ARBA00022793"/>
    </source>
</evidence>
<dbReference type="PANTHER" id="PTHR11482">
    <property type="entry name" value="ARGININE/DIAMINOPIMELATE/ORNITHINE DECARBOXYLASE"/>
    <property type="match status" value="1"/>
</dbReference>
<evidence type="ECO:0000313" key="12">
    <source>
        <dbReference type="EMBL" id="PKX95969.1"/>
    </source>
</evidence>
<comment type="cofactor">
    <cofactor evidence="1 10">
        <name>pyridoxal 5'-phosphate</name>
        <dbReference type="ChEBI" id="CHEBI:597326"/>
    </cofactor>
</comment>
<dbReference type="EMBL" id="MSZS01000003">
    <property type="protein sequence ID" value="PKX95969.1"/>
    <property type="molecule type" value="Genomic_DNA"/>
</dbReference>
<comment type="pathway">
    <text evidence="6">Amine and polyamine biosynthesis; putrescine biosynthesis via L-ornithine pathway; putrescine from L-ornithine: step 1/1.</text>
</comment>
<dbReference type="GO" id="GO:0005737">
    <property type="term" value="C:cytoplasm"/>
    <property type="evidence" value="ECO:0007669"/>
    <property type="project" value="TreeGrafter"/>
</dbReference>
<dbReference type="GO" id="GO:0004586">
    <property type="term" value="F:ornithine decarboxylase activity"/>
    <property type="evidence" value="ECO:0007669"/>
    <property type="project" value="UniProtKB-EC"/>
</dbReference>
<dbReference type="PANTHER" id="PTHR11482:SF6">
    <property type="entry name" value="ORNITHINE DECARBOXYLASE 1-RELATED"/>
    <property type="match status" value="1"/>
</dbReference>
<evidence type="ECO:0000256" key="8">
    <source>
        <dbReference type="ARBA" id="ARBA00046672"/>
    </source>
</evidence>
<evidence type="ECO:0000259" key="11">
    <source>
        <dbReference type="Pfam" id="PF02784"/>
    </source>
</evidence>
<feature type="modified residue" description="N6-(pyridoxal phosphate)lysine" evidence="10">
    <location>
        <position position="94"/>
    </location>
</feature>
<evidence type="ECO:0000256" key="10">
    <source>
        <dbReference type="PIRSR" id="PIRSR600183-50"/>
    </source>
</evidence>
<dbReference type="VEuPathDB" id="FungiDB:P174DRAFT_150030"/>